<feature type="transmembrane region" description="Helical" evidence="1">
    <location>
        <begin position="20"/>
        <end position="42"/>
    </location>
</feature>
<proteinExistence type="predicted"/>
<keyword evidence="1" id="KW-0472">Membrane</keyword>
<dbReference type="RefSeq" id="WP_284389576.1">
    <property type="nucleotide sequence ID" value="NZ_BSNK01000002.1"/>
</dbReference>
<dbReference type="Proteomes" id="UP001161391">
    <property type="component" value="Unassembled WGS sequence"/>
</dbReference>
<reference evidence="2" key="1">
    <citation type="journal article" date="2014" name="Int. J. Syst. Evol. Microbiol.">
        <title>Complete genome of a new Firmicutes species belonging to the dominant human colonic microbiota ('Ruminococcus bicirculans') reveals two chromosomes and a selective capacity to utilize plant glucans.</title>
        <authorList>
            <consortium name="NISC Comparative Sequencing Program"/>
            <person name="Wegmann U."/>
            <person name="Louis P."/>
            <person name="Goesmann A."/>
            <person name="Henrissat B."/>
            <person name="Duncan S.H."/>
            <person name="Flint H.J."/>
        </authorList>
    </citation>
    <scope>NUCLEOTIDE SEQUENCE</scope>
    <source>
        <strain evidence="2">NBRC 108219</strain>
    </source>
</reference>
<evidence type="ECO:0000313" key="3">
    <source>
        <dbReference type="Proteomes" id="UP001161391"/>
    </source>
</evidence>
<comment type="caution">
    <text evidence="2">The sequence shown here is derived from an EMBL/GenBank/DDBJ whole genome shotgun (WGS) entry which is preliminary data.</text>
</comment>
<feature type="transmembrane region" description="Helical" evidence="1">
    <location>
        <begin position="239"/>
        <end position="262"/>
    </location>
</feature>
<evidence type="ECO:0000313" key="2">
    <source>
        <dbReference type="EMBL" id="GLQ23795.1"/>
    </source>
</evidence>
<reference evidence="2" key="2">
    <citation type="submission" date="2023-01" db="EMBL/GenBank/DDBJ databases">
        <title>Draft genome sequence of Algimonas ampicilliniresistens strain NBRC 108219.</title>
        <authorList>
            <person name="Sun Q."/>
            <person name="Mori K."/>
        </authorList>
    </citation>
    <scope>NUCLEOTIDE SEQUENCE</scope>
    <source>
        <strain evidence="2">NBRC 108219</strain>
    </source>
</reference>
<gene>
    <name evidence="2" type="ORF">GCM10007853_16690</name>
</gene>
<keyword evidence="3" id="KW-1185">Reference proteome</keyword>
<dbReference type="EMBL" id="BSNK01000002">
    <property type="protein sequence ID" value="GLQ23795.1"/>
    <property type="molecule type" value="Genomic_DNA"/>
</dbReference>
<sequence length="469" mass="52689">MAGLISPALRLKLLKWHRWFTLALLLQLGIWLTTALIMTMIARASLTAYRAPAPISVDAVATWPDLNALKAGAPDGVMRVALDHAGPTVRLSFDEDRVVSPDTLAVLIQIEPARIAQLASEMTGENIDVSNVSLKTRNTVEYQKLPIPAWRVEAEQAVLFFSPTTGEYITQTTRMKFLENLATTIHIMDYSGQAEFRRNIVLSFFALLFFSAAVMGVLAFKKLYLKKRAIPKAMKIHQIVGLVLAVQVFFWVTSGLGIVWLLHPLRDQAENILKHDVAPIDWTAVAVHPTDIFDVSDARGAPSAIVLRMLGGEPVYQVRWPGRNPDQVLWSARDGQTLKLTEADRDAIVLRRLVPEAAGSIERWEVAEGPQDLDFYFYTGPYPVWKGYFTEPTAGAVAIDQVTGHVHDPRTGTEIFLERYYNVHVVNWRLRVIQYRREPALLIVIALAMLLFVTGVMMQIRRWKATGRL</sequence>
<evidence type="ECO:0000256" key="1">
    <source>
        <dbReference type="SAM" id="Phobius"/>
    </source>
</evidence>
<protein>
    <recommendedName>
        <fullName evidence="4">PepSY domain-containing protein</fullName>
    </recommendedName>
</protein>
<keyword evidence="1" id="KW-0812">Transmembrane</keyword>
<organism evidence="2 3">
    <name type="scientific">Algimonas ampicilliniresistens</name>
    <dbReference type="NCBI Taxonomy" id="1298735"/>
    <lineage>
        <taxon>Bacteria</taxon>
        <taxon>Pseudomonadati</taxon>
        <taxon>Pseudomonadota</taxon>
        <taxon>Alphaproteobacteria</taxon>
        <taxon>Maricaulales</taxon>
        <taxon>Robiginitomaculaceae</taxon>
        <taxon>Algimonas</taxon>
    </lineage>
</organism>
<name>A0ABQ5VAT0_9PROT</name>
<feature type="transmembrane region" description="Helical" evidence="1">
    <location>
        <begin position="200"/>
        <end position="219"/>
    </location>
</feature>
<evidence type="ECO:0008006" key="4">
    <source>
        <dbReference type="Google" id="ProtNLM"/>
    </source>
</evidence>
<keyword evidence="1" id="KW-1133">Transmembrane helix</keyword>
<accession>A0ABQ5VAT0</accession>
<feature type="transmembrane region" description="Helical" evidence="1">
    <location>
        <begin position="439"/>
        <end position="460"/>
    </location>
</feature>